<dbReference type="EMBL" id="MNAD01001396">
    <property type="protein sequence ID" value="OJT05722.1"/>
    <property type="molecule type" value="Genomic_DNA"/>
</dbReference>
<evidence type="ECO:0000313" key="3">
    <source>
        <dbReference type="Proteomes" id="UP000184267"/>
    </source>
</evidence>
<organism evidence="2 3">
    <name type="scientific">Trametes pubescens</name>
    <name type="common">White-rot fungus</name>
    <dbReference type="NCBI Taxonomy" id="154538"/>
    <lineage>
        <taxon>Eukaryota</taxon>
        <taxon>Fungi</taxon>
        <taxon>Dikarya</taxon>
        <taxon>Basidiomycota</taxon>
        <taxon>Agaricomycotina</taxon>
        <taxon>Agaricomycetes</taxon>
        <taxon>Polyporales</taxon>
        <taxon>Polyporaceae</taxon>
        <taxon>Trametes</taxon>
    </lineage>
</organism>
<evidence type="ECO:0000313" key="1">
    <source>
        <dbReference type="EMBL" id="OJT05722.1"/>
    </source>
</evidence>
<dbReference type="AlphaFoldDB" id="A0A1M2VDW6"/>
<feature type="non-terminal residue" evidence="2">
    <location>
        <position position="1"/>
    </location>
</feature>
<keyword evidence="3" id="KW-1185">Reference proteome</keyword>
<proteinExistence type="predicted"/>
<evidence type="ECO:0000313" key="2">
    <source>
        <dbReference type="EMBL" id="OJT05727.1"/>
    </source>
</evidence>
<comment type="caution">
    <text evidence="2">The sequence shown here is derived from an EMBL/GenBank/DDBJ whole genome shotgun (WGS) entry which is preliminary data.</text>
</comment>
<dbReference type="EMBL" id="MNAD01001395">
    <property type="protein sequence ID" value="OJT05727.1"/>
    <property type="molecule type" value="Genomic_DNA"/>
</dbReference>
<sequence>CLSLDSALFTVTRRLRILGTLLLVSFRTIHLFHSFHSITAFVSIPSSSSPSATRAAYSLRPQGLSESV</sequence>
<dbReference type="Proteomes" id="UP000184267">
    <property type="component" value="Unassembled WGS sequence"/>
</dbReference>
<reference evidence="2 3" key="1">
    <citation type="submission" date="2016-10" db="EMBL/GenBank/DDBJ databases">
        <title>Genome sequence of the basidiomycete white-rot fungus Trametes pubescens.</title>
        <authorList>
            <person name="Makela M.R."/>
            <person name="Granchi Z."/>
            <person name="Peng M."/>
            <person name="De Vries R.P."/>
            <person name="Grigoriev I."/>
            <person name="Riley R."/>
            <person name="Hilden K."/>
        </authorList>
    </citation>
    <scope>NUCLEOTIDE SEQUENCE [LARGE SCALE GENOMIC DNA]</scope>
    <source>
        <strain evidence="2 3">FBCC735</strain>
    </source>
</reference>
<name>A0A1M2VDW6_TRAPU</name>
<accession>A0A1M2VDW6</accession>
<gene>
    <name evidence="2" type="ORF">TRAPUB_3445</name>
    <name evidence="1" type="ORF">TRAPUB_3450</name>
</gene>
<protein>
    <submittedName>
        <fullName evidence="2">Uncharacterized protein</fullName>
    </submittedName>
</protein>